<dbReference type="InterPro" id="IPR050313">
    <property type="entry name" value="Carb_Metab_HTH_regulators"/>
</dbReference>
<dbReference type="Gene3D" id="3.40.50.1360">
    <property type="match status" value="1"/>
</dbReference>
<sequence>MITERRHQLILQELQKKQVVTIKDLVKLTNTSISTIRRDLMQLEKQQLLIRVHGGCKSINSSLHEEPKVAQRQQLSSSQKQKIAQYAATLIQDNEVIFLDSGTTVQKMIPYLAERQHLLVITNSVDNGSLLADYQIKTIILGGTLRSLTKATVGPSVDDYLSQCHLDRAFMGVNGFDVEHGYTTPDPDESAVKQLAINQSDHAYVLSDNSKYGQVRFSKFADLSAAHLITDHLTTNVRLQLANYTKITEVEK</sequence>
<comment type="caution">
    <text evidence="1">The sequence shown here is derived from an EMBL/GenBank/DDBJ whole genome shotgun (WGS) entry which is preliminary data.</text>
</comment>
<dbReference type="Proteomes" id="UP000284109">
    <property type="component" value="Unassembled WGS sequence"/>
</dbReference>
<name>A0A347SRD9_9LACO</name>
<dbReference type="PRINTS" id="PR00037">
    <property type="entry name" value="HTHLACR"/>
</dbReference>
<dbReference type="InterPro" id="IPR036390">
    <property type="entry name" value="WH_DNA-bd_sf"/>
</dbReference>
<keyword evidence="2" id="KW-1185">Reference proteome</keyword>
<proteinExistence type="predicted"/>
<dbReference type="GO" id="GO:0003700">
    <property type="term" value="F:DNA-binding transcription factor activity"/>
    <property type="evidence" value="ECO:0007669"/>
    <property type="project" value="InterPro"/>
</dbReference>
<evidence type="ECO:0000313" key="1">
    <source>
        <dbReference type="EMBL" id="RHW49919.1"/>
    </source>
</evidence>
<dbReference type="OrthoDB" id="9797223at2"/>
<dbReference type="SMART" id="SM00420">
    <property type="entry name" value="HTH_DEOR"/>
    <property type="match status" value="1"/>
</dbReference>
<dbReference type="InterPro" id="IPR018356">
    <property type="entry name" value="Tscrpt_reg_HTH_DeoR_CS"/>
</dbReference>
<dbReference type="SMART" id="SM01134">
    <property type="entry name" value="DeoRC"/>
    <property type="match status" value="1"/>
</dbReference>
<accession>A0A347SRD9</accession>
<dbReference type="PROSITE" id="PS51000">
    <property type="entry name" value="HTH_DEOR_2"/>
    <property type="match status" value="1"/>
</dbReference>
<reference evidence="1 2" key="1">
    <citation type="submission" date="2018-07" db="EMBL/GenBank/DDBJ databases">
        <title>Genome sequences of six Lactobacillus spp. isolated from bumble bee guts.</title>
        <authorList>
            <person name="Motta E.V.S."/>
            <person name="Moran N.A."/>
        </authorList>
    </citation>
    <scope>NUCLEOTIDE SEQUENCE [LARGE SCALE GENOMIC DNA]</scope>
    <source>
        <strain evidence="1 2">BI-1.1</strain>
    </source>
</reference>
<dbReference type="InterPro" id="IPR036388">
    <property type="entry name" value="WH-like_DNA-bd_sf"/>
</dbReference>
<dbReference type="PROSITE" id="PS00894">
    <property type="entry name" value="HTH_DEOR_1"/>
    <property type="match status" value="1"/>
</dbReference>
<dbReference type="Pfam" id="PF08220">
    <property type="entry name" value="HTH_DeoR"/>
    <property type="match status" value="1"/>
</dbReference>
<dbReference type="KEGG" id="lbm:DS830_03570"/>
<dbReference type="PANTHER" id="PTHR30363">
    <property type="entry name" value="HTH-TYPE TRANSCRIPTIONAL REGULATOR SRLR-RELATED"/>
    <property type="match status" value="1"/>
</dbReference>
<dbReference type="InterPro" id="IPR001034">
    <property type="entry name" value="DeoR_HTH"/>
</dbReference>
<evidence type="ECO:0000313" key="2">
    <source>
        <dbReference type="Proteomes" id="UP000284109"/>
    </source>
</evidence>
<dbReference type="InterPro" id="IPR037171">
    <property type="entry name" value="NagB/RpiA_transferase-like"/>
</dbReference>
<dbReference type="SUPFAM" id="SSF100950">
    <property type="entry name" value="NagB/RpiA/CoA transferase-like"/>
    <property type="match status" value="1"/>
</dbReference>
<protein>
    <submittedName>
        <fullName evidence="1">DeoR family transcriptional regulator</fullName>
    </submittedName>
</protein>
<dbReference type="SUPFAM" id="SSF46785">
    <property type="entry name" value="Winged helix' DNA-binding domain"/>
    <property type="match status" value="1"/>
</dbReference>
<dbReference type="PANTHER" id="PTHR30363:SF56">
    <property type="entry name" value="TRANSCRIPTIONAL REGULATOR, DEOR FAMILY"/>
    <property type="match status" value="1"/>
</dbReference>
<gene>
    <name evidence="1" type="ORF">DS831_07085</name>
</gene>
<dbReference type="Gene3D" id="1.10.10.10">
    <property type="entry name" value="Winged helix-like DNA-binding domain superfamily/Winged helix DNA-binding domain"/>
    <property type="match status" value="1"/>
</dbReference>
<dbReference type="EMBL" id="QOCR01000004">
    <property type="protein sequence ID" value="RHW49919.1"/>
    <property type="molecule type" value="Genomic_DNA"/>
</dbReference>
<dbReference type="AlphaFoldDB" id="A0A347SRD9"/>
<dbReference type="Pfam" id="PF00455">
    <property type="entry name" value="DeoRC"/>
    <property type="match status" value="1"/>
</dbReference>
<organism evidence="1 2">
    <name type="scientific">Bombilactobacillus bombi</name>
    <dbReference type="NCBI Taxonomy" id="1303590"/>
    <lineage>
        <taxon>Bacteria</taxon>
        <taxon>Bacillati</taxon>
        <taxon>Bacillota</taxon>
        <taxon>Bacilli</taxon>
        <taxon>Lactobacillales</taxon>
        <taxon>Lactobacillaceae</taxon>
        <taxon>Bombilactobacillus</taxon>
    </lineage>
</organism>
<dbReference type="InterPro" id="IPR014036">
    <property type="entry name" value="DeoR-like_C"/>
</dbReference>
<dbReference type="RefSeq" id="WP_118901949.1">
    <property type="nucleotide sequence ID" value="NZ_CP031513.1"/>
</dbReference>